<dbReference type="Pfam" id="PF18808">
    <property type="entry name" value="Importin_rep_4"/>
    <property type="match status" value="1"/>
</dbReference>
<dbReference type="InterPro" id="IPR040122">
    <property type="entry name" value="Importin_beta"/>
</dbReference>
<evidence type="ECO:0000256" key="6">
    <source>
        <dbReference type="ARBA" id="ARBA00022927"/>
    </source>
</evidence>
<comment type="caution">
    <text evidence="9">The sequence shown here is derived from an EMBL/GenBank/DDBJ whole genome shotgun (WGS) entry which is preliminary data.</text>
</comment>
<keyword evidence="10" id="KW-1185">Reference proteome</keyword>
<dbReference type="InterPro" id="IPR011989">
    <property type="entry name" value="ARM-like"/>
</dbReference>
<dbReference type="SMR" id="A0A482WTY3"/>
<dbReference type="InterPro" id="IPR016024">
    <property type="entry name" value="ARM-type_fold"/>
</dbReference>
<reference evidence="9 10" key="1">
    <citation type="journal article" date="2017" name="Gigascience">
        <title>Genome sequence of the small brown planthopper, Laodelphax striatellus.</title>
        <authorList>
            <person name="Zhu J."/>
            <person name="Jiang F."/>
            <person name="Wang X."/>
            <person name="Yang P."/>
            <person name="Bao Y."/>
            <person name="Zhao W."/>
            <person name="Wang W."/>
            <person name="Lu H."/>
            <person name="Wang Q."/>
            <person name="Cui N."/>
            <person name="Li J."/>
            <person name="Chen X."/>
            <person name="Luo L."/>
            <person name="Yu J."/>
            <person name="Kang L."/>
            <person name="Cui F."/>
        </authorList>
    </citation>
    <scope>NUCLEOTIDE SEQUENCE [LARGE SCALE GENOMIC DNA]</scope>
    <source>
        <strain evidence="9">Lst14</strain>
    </source>
</reference>
<evidence type="ECO:0000313" key="9">
    <source>
        <dbReference type="EMBL" id="RZF36631.1"/>
    </source>
</evidence>
<feature type="domain" description="IPO4/5-like TPR repeats" evidence="8">
    <location>
        <begin position="77"/>
        <end position="237"/>
    </location>
</feature>
<dbReference type="Gene3D" id="3.10.20.90">
    <property type="entry name" value="Phosphatidylinositol 3-kinase Catalytic Subunit, Chain A, domain 1"/>
    <property type="match status" value="1"/>
</dbReference>
<dbReference type="OrthoDB" id="543373at2759"/>
<dbReference type="InParanoid" id="A0A482WTY3"/>
<dbReference type="AlphaFoldDB" id="A0A482WTY3"/>
<sequence>MLEVMEAYNNVPLDTKVVFLLNVIQNQNDGEAKRIMATVLLRRIFSIQFADFYPKLSEESQRQLKERLLVCVQGEQQSDSVRKKVCDIVSEMARNLLDDDGNNLWPEFLHFMFENANSPAPALREAALHMFTSVPGVFGNHQSQYLDVIKQMLQRSLEDASSYSVRFQAVRAVSAFVLLHDKEPPIQKHFADLLPGCLRVCAESVERMDDDALLKCLIELAETTPKFLRAQVESIVHLGMNVLTNESLDDPWRHLGLEVIVTLAETAPAMMRKEAGKYIPLLVPAILKMMTDIEEIENWSVSDEVAEDDNDSNNVVAESALDRLACGLGGKTVLPHIVANIPAMLSSADWRCRYGALMAISAVGEGCHKQMDAMLPQIMDGVLNYLSDAHPRVRYAACNAIGQMSTDFAPTFEKKFHEQVIPGLLMVLEDNDNPRVQAHAGAALVNFSEDCPKHILTQYLNAIMGKLEAILSNKFKEVSCRIQEPNKYIIMNANTDELKMLRGKTIECVSLIGLAVGAEKFMNDASEVMDMLLKTHTEGDLPDDDPQTSYLISAWARICKILGKRFEQYLPLVIGPVMRTASLKPEVALVDNDEMDDVSGDIDWQFVSLGEQQNFGIRTAGLEDKASACEMLVCYARELKEGFAEYAEQVVKLMVPMLKFYFHDGVRTAAAQSMPCLLECAQIKGPQFVQGMWQFICPELIKAIDTEPEDDVITELMYSLAKCIEFLGNGCLSEEAMQEVLKILDKLLKEHFNRAVERLEKRKDEDYDEVVEEQLLDEDSDDVYILSKVADIIHALFTAYKADFFPYFDQIVEHFVKMLSADRSWSDHQWALCVFDDVIEFGGPACAKYQTLFLQPMLAYVTDKSPEVRQAAVYGCGVLGQFGGPAFAATCAEAIPRLVEVINDAEAKAPEYVHPTENAVSAVTKILRFNHSAINRDEILPHWLSWLPVWEDGDEAPHVYDYLCELMEANDAVVLGAANCNLPRLIAILAEAFAKEAVQPGTPVAKRMLAIIRQIQGSGEMFQACVAQLTPEQQPLDASAMLVLNHPSTKYRQQERCDQHSPLASQIEPACSVGGPSDQCQSSSRFQCWINFVVVLCVSARLDSFPKNNIRNLTAAMDSSSSNQNAALESTNSQNESGEGCGCNSSITISVNPTTGGQFDLAVTKSDTIENLKKLISKKLKVPKERICLLHRER</sequence>
<evidence type="ECO:0000313" key="10">
    <source>
        <dbReference type="Proteomes" id="UP000291343"/>
    </source>
</evidence>
<dbReference type="FunCoup" id="A0A482WTY3">
    <property type="interactions" value="2352"/>
</dbReference>
<proteinExistence type="predicted"/>
<keyword evidence="3" id="KW-0813">Transport</keyword>
<dbReference type="Pfam" id="PF13513">
    <property type="entry name" value="HEAT_EZ"/>
    <property type="match status" value="1"/>
</dbReference>
<evidence type="ECO:0000256" key="5">
    <source>
        <dbReference type="ARBA" id="ARBA00022737"/>
    </source>
</evidence>
<dbReference type="InterPro" id="IPR057672">
    <property type="entry name" value="TPR_IPO4/5"/>
</dbReference>
<dbReference type="GO" id="GO:0005634">
    <property type="term" value="C:nucleus"/>
    <property type="evidence" value="ECO:0007669"/>
    <property type="project" value="UniProtKB-SubCell"/>
</dbReference>
<evidence type="ECO:0000256" key="2">
    <source>
        <dbReference type="ARBA" id="ARBA00004496"/>
    </source>
</evidence>
<evidence type="ECO:0000256" key="7">
    <source>
        <dbReference type="ARBA" id="ARBA00023242"/>
    </source>
</evidence>
<dbReference type="InterPro" id="IPR041389">
    <property type="entry name" value="Importin_rep_6"/>
</dbReference>
<dbReference type="SUPFAM" id="SSF54236">
    <property type="entry name" value="Ubiquitin-like"/>
    <property type="match status" value="1"/>
</dbReference>
<dbReference type="Pfam" id="PF25780">
    <property type="entry name" value="TPR_IPO5"/>
    <property type="match status" value="1"/>
</dbReference>
<organism evidence="9 10">
    <name type="scientific">Laodelphax striatellus</name>
    <name type="common">Small brown planthopper</name>
    <name type="synonym">Delphax striatella</name>
    <dbReference type="NCBI Taxonomy" id="195883"/>
    <lineage>
        <taxon>Eukaryota</taxon>
        <taxon>Metazoa</taxon>
        <taxon>Ecdysozoa</taxon>
        <taxon>Arthropoda</taxon>
        <taxon>Hexapoda</taxon>
        <taxon>Insecta</taxon>
        <taxon>Pterygota</taxon>
        <taxon>Neoptera</taxon>
        <taxon>Paraneoptera</taxon>
        <taxon>Hemiptera</taxon>
        <taxon>Auchenorrhyncha</taxon>
        <taxon>Fulgoroidea</taxon>
        <taxon>Delphacidae</taxon>
        <taxon>Criomorphinae</taxon>
        <taxon>Laodelphax</taxon>
    </lineage>
</organism>
<dbReference type="Gene3D" id="1.25.10.10">
    <property type="entry name" value="Leucine-rich Repeat Variant"/>
    <property type="match status" value="1"/>
</dbReference>
<accession>A0A482WTY3</accession>
<dbReference type="SUPFAM" id="SSF48371">
    <property type="entry name" value="ARM repeat"/>
    <property type="match status" value="1"/>
</dbReference>
<evidence type="ECO:0000256" key="3">
    <source>
        <dbReference type="ARBA" id="ARBA00022448"/>
    </source>
</evidence>
<gene>
    <name evidence="9" type="ORF">LSTR_LSTR007334</name>
</gene>
<name>A0A482WTY3_LAOST</name>
<dbReference type="Pfam" id="PF18829">
    <property type="entry name" value="Importin_rep_6"/>
    <property type="match status" value="1"/>
</dbReference>
<keyword evidence="7" id="KW-0539">Nucleus</keyword>
<dbReference type="Proteomes" id="UP000291343">
    <property type="component" value="Unassembled WGS sequence"/>
</dbReference>
<keyword evidence="4" id="KW-0963">Cytoplasm</keyword>
<dbReference type="InterPro" id="IPR000357">
    <property type="entry name" value="HEAT"/>
</dbReference>
<dbReference type="STRING" id="195883.A0A482WTY3"/>
<keyword evidence="5" id="KW-0677">Repeat</keyword>
<comment type="subcellular location">
    <subcellularLocation>
        <location evidence="2">Cytoplasm</location>
    </subcellularLocation>
    <subcellularLocation>
        <location evidence="1">Nucleus</location>
    </subcellularLocation>
</comment>
<dbReference type="GO" id="GO:0006606">
    <property type="term" value="P:protein import into nucleus"/>
    <property type="evidence" value="ECO:0007669"/>
    <property type="project" value="InterPro"/>
</dbReference>
<dbReference type="PANTHER" id="PTHR10527">
    <property type="entry name" value="IMPORTIN BETA"/>
    <property type="match status" value="1"/>
</dbReference>
<dbReference type="InterPro" id="IPR041653">
    <property type="entry name" value="Importin_rep_4"/>
</dbReference>
<keyword evidence="6" id="KW-0653">Protein transport</keyword>
<dbReference type="Pfam" id="PF02985">
    <property type="entry name" value="HEAT"/>
    <property type="match status" value="1"/>
</dbReference>
<evidence type="ECO:0000259" key="8">
    <source>
        <dbReference type="Pfam" id="PF25780"/>
    </source>
</evidence>
<protein>
    <recommendedName>
        <fullName evidence="8">IPO4/5-like TPR repeats domain-containing protein</fullName>
    </recommendedName>
</protein>
<dbReference type="EMBL" id="QKKF02026138">
    <property type="protein sequence ID" value="RZF36631.1"/>
    <property type="molecule type" value="Genomic_DNA"/>
</dbReference>
<evidence type="ECO:0000256" key="1">
    <source>
        <dbReference type="ARBA" id="ARBA00004123"/>
    </source>
</evidence>
<evidence type="ECO:0000256" key="4">
    <source>
        <dbReference type="ARBA" id="ARBA00022490"/>
    </source>
</evidence>
<dbReference type="GO" id="GO:0005737">
    <property type="term" value="C:cytoplasm"/>
    <property type="evidence" value="ECO:0007669"/>
    <property type="project" value="UniProtKB-SubCell"/>
</dbReference>
<dbReference type="InterPro" id="IPR029071">
    <property type="entry name" value="Ubiquitin-like_domsf"/>
</dbReference>